<dbReference type="Gene3D" id="1.20.120.140">
    <property type="entry name" value="Signal recognition particle SRP54, nucleotide-binding domain"/>
    <property type="match status" value="1"/>
</dbReference>
<evidence type="ECO:0000259" key="11">
    <source>
        <dbReference type="SMART" id="SM00962"/>
    </source>
</evidence>
<comment type="similarity">
    <text evidence="1 9">Belongs to the GTP-binding SRP family. SRP54 subfamily.</text>
</comment>
<dbReference type="Proteomes" id="UP000000212">
    <property type="component" value="Chromosome"/>
</dbReference>
<dbReference type="SMART" id="SM00963">
    <property type="entry name" value="SRP54_N"/>
    <property type="match status" value="1"/>
</dbReference>
<keyword evidence="14" id="KW-1185">Reference proteome</keyword>
<dbReference type="Gene3D" id="1.10.260.30">
    <property type="entry name" value="Signal recognition particle, SRP54 subunit, M-domain"/>
    <property type="match status" value="1"/>
</dbReference>
<dbReference type="SUPFAM" id="SSF47446">
    <property type="entry name" value="Signal peptide-binding domain"/>
    <property type="match status" value="1"/>
</dbReference>
<evidence type="ECO:0000256" key="7">
    <source>
        <dbReference type="ARBA" id="ARBA00023274"/>
    </source>
</evidence>
<dbReference type="SMART" id="SM00382">
    <property type="entry name" value="AAA"/>
    <property type="match status" value="1"/>
</dbReference>
<keyword evidence="3 9" id="KW-0378">Hydrolase</keyword>
<dbReference type="GO" id="GO:0005525">
    <property type="term" value="F:GTP binding"/>
    <property type="evidence" value="ECO:0007669"/>
    <property type="project" value="UniProtKB-UniRule"/>
</dbReference>
<feature type="binding site" evidence="9">
    <location>
        <begin position="249"/>
        <end position="252"/>
    </location>
    <ligand>
        <name>GTP</name>
        <dbReference type="ChEBI" id="CHEBI:37565"/>
    </ligand>
</feature>
<accession>K8E3T9</accession>
<evidence type="ECO:0000256" key="2">
    <source>
        <dbReference type="ARBA" id="ARBA00022741"/>
    </source>
</evidence>
<keyword evidence="5 9" id="KW-0342">GTP-binding</keyword>
<dbReference type="OrthoDB" id="9804720at2"/>
<dbReference type="InterPro" id="IPR004125">
    <property type="entry name" value="Signal_recog_particle_SRP54_M"/>
</dbReference>
<dbReference type="STRING" id="1234679.BN424_1478"/>
<feature type="binding site" evidence="9">
    <location>
        <begin position="108"/>
        <end position="115"/>
    </location>
    <ligand>
        <name>GTP</name>
        <dbReference type="ChEBI" id="CHEBI:37565"/>
    </ligand>
</feature>
<dbReference type="KEGG" id="cml:BN424_1478"/>
<dbReference type="Pfam" id="PF02881">
    <property type="entry name" value="SRP54_N"/>
    <property type="match status" value="1"/>
</dbReference>
<dbReference type="EMBL" id="HE999757">
    <property type="protein sequence ID" value="CCO10919.2"/>
    <property type="molecule type" value="Genomic_DNA"/>
</dbReference>
<feature type="domain" description="SRP54-type proteins GTP-binding" evidence="11">
    <location>
        <begin position="101"/>
        <end position="297"/>
    </location>
</feature>
<evidence type="ECO:0000259" key="12">
    <source>
        <dbReference type="SMART" id="SM00963"/>
    </source>
</evidence>
<dbReference type="HOGENOM" id="CLU_009301_6_0_9"/>
<evidence type="ECO:0000256" key="9">
    <source>
        <dbReference type="HAMAP-Rule" id="MF_00306"/>
    </source>
</evidence>
<evidence type="ECO:0000256" key="6">
    <source>
        <dbReference type="ARBA" id="ARBA00023135"/>
    </source>
</evidence>
<name>K8E3T9_CARML</name>
<dbReference type="GO" id="GO:0048500">
    <property type="term" value="C:signal recognition particle"/>
    <property type="evidence" value="ECO:0007669"/>
    <property type="project" value="UniProtKB-UniRule"/>
</dbReference>
<keyword evidence="2 9" id="KW-0547">Nucleotide-binding</keyword>
<dbReference type="FunFam" id="3.40.50.300:FF:000022">
    <property type="entry name" value="Signal recognition particle 54 kDa subunit"/>
    <property type="match status" value="1"/>
</dbReference>
<dbReference type="AlphaFoldDB" id="K8E3T9"/>
<evidence type="ECO:0000259" key="10">
    <source>
        <dbReference type="SMART" id="SM00382"/>
    </source>
</evidence>
<dbReference type="InterPro" id="IPR036891">
    <property type="entry name" value="Signal_recog_part_SRP54_M_sf"/>
</dbReference>
<dbReference type="PANTHER" id="PTHR11564:SF5">
    <property type="entry name" value="SIGNAL RECOGNITION PARTICLE SUBUNIT SRP54"/>
    <property type="match status" value="1"/>
</dbReference>
<dbReference type="RefSeq" id="WP_015076211.1">
    <property type="nucleotide sequence ID" value="NC_019425.2"/>
</dbReference>
<feature type="domain" description="AAA+ ATPase" evidence="10">
    <location>
        <begin position="100"/>
        <end position="248"/>
    </location>
</feature>
<dbReference type="HAMAP" id="MF_00306">
    <property type="entry name" value="SRP54"/>
    <property type="match status" value="1"/>
</dbReference>
<dbReference type="InterPro" id="IPR042101">
    <property type="entry name" value="SRP54_N_sf"/>
</dbReference>
<evidence type="ECO:0000256" key="4">
    <source>
        <dbReference type="ARBA" id="ARBA00022884"/>
    </source>
</evidence>
<keyword evidence="4 9" id="KW-0694">RNA-binding</keyword>
<evidence type="ECO:0000256" key="5">
    <source>
        <dbReference type="ARBA" id="ARBA00023134"/>
    </source>
</evidence>
<comment type="catalytic activity">
    <reaction evidence="8 9">
        <text>GTP + H2O = GDP + phosphate + H(+)</text>
        <dbReference type="Rhea" id="RHEA:19669"/>
        <dbReference type="ChEBI" id="CHEBI:15377"/>
        <dbReference type="ChEBI" id="CHEBI:15378"/>
        <dbReference type="ChEBI" id="CHEBI:37565"/>
        <dbReference type="ChEBI" id="CHEBI:43474"/>
        <dbReference type="ChEBI" id="CHEBI:58189"/>
        <dbReference type="EC" id="3.6.5.4"/>
    </reaction>
</comment>
<evidence type="ECO:0000313" key="14">
    <source>
        <dbReference type="Proteomes" id="UP000000212"/>
    </source>
</evidence>
<dbReference type="PANTHER" id="PTHR11564">
    <property type="entry name" value="SIGNAL RECOGNITION PARTICLE 54K PROTEIN SRP54"/>
    <property type="match status" value="1"/>
</dbReference>
<sequence length="494" mass="55210">MAFEGLSERLQAAMNKMRRKGKISEADVKEMMREVRLALLEADVNFKVVKEFVKTVSDRAIGSEVLESLSPAQQIVKIVDEELTALMGGEQSTIQSAPKSPTVIMMVGLQGAGKTTTAGKLANFLRKKQNRRPLLVAADIYRPAAIQQLETLGEQLDIPVFSMGDQVSPVEIAKMGIEKAKEEHLDFVIIDTAGRLHIDETLMTELTDIKAVTNPTEIFLVVDAMTGQDAVNVAESFNEQLDITGVILTKLDGDTRGGAALSIRSVTGKPIKFTGQGEKLEDLEPFYPDRMASRILGMGDMLTLIEKAQQDFDEKKAEEMTQKMQDNSFDFNDFIEQMDQLNNMGPIEDILKMIPGMNNVPGLDKMQIDPKDTARMKAIVLSMTPQERENPDLLSQSRRRRIARGSGRPIAEVNRMIKQFNESKKMMSQMSKGNFNGMDGMFGSGVGGKLGKMAMNSMVRKNKKKLRKKNKKKNIDNKRIFFKMNEKIHEKIEP</sequence>
<proteinExistence type="inferred from homology"/>
<dbReference type="CDD" id="cd18539">
    <property type="entry name" value="SRP_G"/>
    <property type="match status" value="1"/>
</dbReference>
<evidence type="ECO:0000256" key="3">
    <source>
        <dbReference type="ARBA" id="ARBA00022801"/>
    </source>
</evidence>
<dbReference type="InterPro" id="IPR013822">
    <property type="entry name" value="Signal_recog_particl_SRP54_hlx"/>
</dbReference>
<feature type="binding site" evidence="9">
    <location>
        <begin position="191"/>
        <end position="195"/>
    </location>
    <ligand>
        <name>GTP</name>
        <dbReference type="ChEBI" id="CHEBI:37565"/>
    </ligand>
</feature>
<dbReference type="InterPro" id="IPR004780">
    <property type="entry name" value="SRP"/>
</dbReference>
<comment type="subunit">
    <text evidence="9">Part of the signal recognition particle protein translocation system, which is composed of SRP and FtsY.</text>
</comment>
<dbReference type="GO" id="GO:0003924">
    <property type="term" value="F:GTPase activity"/>
    <property type="evidence" value="ECO:0007669"/>
    <property type="project" value="UniProtKB-UniRule"/>
</dbReference>
<keyword evidence="9" id="KW-0963">Cytoplasm</keyword>
<dbReference type="InterPro" id="IPR000897">
    <property type="entry name" value="SRP54_GTPase_dom"/>
</dbReference>
<comment type="function">
    <text evidence="9">Involved in targeting and insertion of nascent membrane proteins into the cytoplasmic membrane. Binds to the hydrophobic signal sequence of the ribosome-nascent chain (RNC) as it emerges from the ribosomes. The SRP-RNC complex is then targeted to the cytoplasmic membrane where it interacts with the SRP receptor FtsY.</text>
</comment>
<dbReference type="GO" id="GO:0006614">
    <property type="term" value="P:SRP-dependent cotranslational protein targeting to membrane"/>
    <property type="evidence" value="ECO:0007669"/>
    <property type="project" value="InterPro"/>
</dbReference>
<comment type="subcellular location">
    <subcellularLocation>
        <location evidence="9">Cytoplasm</location>
    </subcellularLocation>
    <text evidence="9">The SRP-RNC complex is targeted to the cytoplasmic membrane.</text>
</comment>
<keyword evidence="7 9" id="KW-0687">Ribonucleoprotein</keyword>
<organism evidence="13 14">
    <name type="scientific">Carnobacterium maltaromaticum LMA28</name>
    <dbReference type="NCBI Taxonomy" id="1234679"/>
    <lineage>
        <taxon>Bacteria</taxon>
        <taxon>Bacillati</taxon>
        <taxon>Bacillota</taxon>
        <taxon>Bacilli</taxon>
        <taxon>Lactobacillales</taxon>
        <taxon>Carnobacteriaceae</taxon>
        <taxon>Carnobacterium</taxon>
    </lineage>
</organism>
<gene>
    <name evidence="9 13" type="primary">ffh</name>
    <name evidence="13" type="ORF">BN424_1478</name>
</gene>
<evidence type="ECO:0000256" key="8">
    <source>
        <dbReference type="ARBA" id="ARBA00048027"/>
    </source>
</evidence>
<evidence type="ECO:0000256" key="1">
    <source>
        <dbReference type="ARBA" id="ARBA00005450"/>
    </source>
</evidence>
<dbReference type="Pfam" id="PF02978">
    <property type="entry name" value="SRP_SPB"/>
    <property type="match status" value="1"/>
</dbReference>
<dbReference type="SMART" id="SM00962">
    <property type="entry name" value="SRP54"/>
    <property type="match status" value="1"/>
</dbReference>
<reference evidence="14" key="1">
    <citation type="journal article" date="2013" name="Genome Announc.">
        <title>Complete Chromosome Sequence of Carnobacterium maltaromaticum LMA 28.</title>
        <authorList>
            <person name="Cailliez-Grimal C."/>
            <person name="Chaillou S."/>
            <person name="Anba-Mondoloni J."/>
            <person name="Loux V."/>
            <person name="Afzal M.I."/>
            <person name="Rahman A."/>
            <person name="Kergourlay G."/>
            <person name="Champomier-Verges M.C."/>
            <person name="Zagorec M."/>
            <person name="Dalgaard P."/>
            <person name="Leisner J.J."/>
            <person name="Prevost H."/>
            <person name="Revol-Junelles A.M."/>
            <person name="Borges F."/>
        </authorList>
    </citation>
    <scope>NUCLEOTIDE SEQUENCE</scope>
    <source>
        <strain evidence="14">LMA28</strain>
    </source>
</reference>
<dbReference type="InterPro" id="IPR027417">
    <property type="entry name" value="P-loop_NTPase"/>
</dbReference>
<comment type="domain">
    <text evidence="9">Composed of three domains: the N-terminal N domain, which is responsible for interactions with the ribosome, the central G domain, which binds GTP, and the C-terminal M domain, which binds the RNA and the signal sequence of the RNC.</text>
</comment>
<keyword evidence="6 9" id="KW-0733">Signal recognition particle</keyword>
<dbReference type="SUPFAM" id="SSF52540">
    <property type="entry name" value="P-loop containing nucleoside triphosphate hydrolases"/>
    <property type="match status" value="1"/>
</dbReference>
<evidence type="ECO:0000313" key="13">
    <source>
        <dbReference type="EMBL" id="CCO10919.2"/>
    </source>
</evidence>
<dbReference type="Gene3D" id="3.40.50.300">
    <property type="entry name" value="P-loop containing nucleotide triphosphate hydrolases"/>
    <property type="match status" value="1"/>
</dbReference>
<dbReference type="EC" id="3.6.5.4" evidence="9"/>
<dbReference type="InterPro" id="IPR022941">
    <property type="entry name" value="SRP54"/>
</dbReference>
<dbReference type="GO" id="GO:0008312">
    <property type="term" value="F:7S RNA binding"/>
    <property type="evidence" value="ECO:0007669"/>
    <property type="project" value="InterPro"/>
</dbReference>
<dbReference type="NCBIfam" id="TIGR00959">
    <property type="entry name" value="ffh"/>
    <property type="match status" value="1"/>
</dbReference>
<dbReference type="eggNOG" id="COG0541">
    <property type="taxonomic scope" value="Bacteria"/>
</dbReference>
<feature type="domain" description="Signal recognition particle SRP54 helical bundle" evidence="12">
    <location>
        <begin position="2"/>
        <end position="87"/>
    </location>
</feature>
<dbReference type="Pfam" id="PF00448">
    <property type="entry name" value="SRP54"/>
    <property type="match status" value="1"/>
</dbReference>
<protein>
    <recommendedName>
        <fullName evidence="9">Signal recognition particle protein</fullName>
        <ecNumber evidence="9">3.6.5.4</ecNumber>
    </recommendedName>
    <alternativeName>
        <fullName evidence="9">Fifty-four homolog</fullName>
    </alternativeName>
</protein>
<dbReference type="InterPro" id="IPR003593">
    <property type="entry name" value="AAA+_ATPase"/>
</dbReference>